<dbReference type="AlphaFoldDB" id="A0A6M6JSJ6"/>
<dbReference type="SUPFAM" id="SSF46785">
    <property type="entry name" value="Winged helix' DNA-binding domain"/>
    <property type="match status" value="1"/>
</dbReference>
<dbReference type="Pfam" id="PF01909">
    <property type="entry name" value="NTP_transf_2"/>
    <property type="match status" value="1"/>
</dbReference>
<dbReference type="GO" id="GO:0016779">
    <property type="term" value="F:nucleotidyltransferase activity"/>
    <property type="evidence" value="ECO:0007669"/>
    <property type="project" value="InterPro"/>
</dbReference>
<reference evidence="2 3" key="1">
    <citation type="submission" date="2020-05" db="EMBL/GenBank/DDBJ databases">
        <authorList>
            <person name="Mo P."/>
        </authorList>
    </citation>
    <scope>NUCLEOTIDE SEQUENCE [LARGE SCALE GENOMIC DNA]</scope>
    <source>
        <strain evidence="2 3">Gen01</strain>
    </source>
</reference>
<sequence length="203" mass="22144">MQLNRPLAVVTPTLDADVLAVLARLDAPFTTGGLHRVLGAHSEEGIRKVLNRLSRQGIVDAQRAGPAFLYRLNRDHLAASAVVELANLASTFLARLEQRMARWESPPVYAAVFGSAATGTMTPQSDLDLLLVHPDDVSREVWDEQVDALLTDISRWTGNDAQLLEFSAGRLAGAHDEPVLADVLQHGLTVAGDRDWLKRKVRG</sequence>
<proteinExistence type="predicted"/>
<feature type="domain" description="Polymerase nucleotidyl transferase" evidence="1">
    <location>
        <begin position="105"/>
        <end position="146"/>
    </location>
</feature>
<evidence type="ECO:0000313" key="2">
    <source>
        <dbReference type="EMBL" id="QJY49592.1"/>
    </source>
</evidence>
<keyword evidence="3" id="KW-1185">Reference proteome</keyword>
<dbReference type="EMBL" id="CP053564">
    <property type="protein sequence ID" value="QJY49592.1"/>
    <property type="molecule type" value="Genomic_DNA"/>
</dbReference>
<dbReference type="KEGG" id="pbro:HOP40_30705"/>
<dbReference type="SUPFAM" id="SSF81301">
    <property type="entry name" value="Nucleotidyltransferase"/>
    <property type="match status" value="1"/>
</dbReference>
<dbReference type="Gene3D" id="3.30.460.10">
    <property type="entry name" value="Beta Polymerase, domain 2"/>
    <property type="match status" value="1"/>
</dbReference>
<dbReference type="InterPro" id="IPR043519">
    <property type="entry name" value="NT_sf"/>
</dbReference>
<dbReference type="Proteomes" id="UP000505377">
    <property type="component" value="Chromosome"/>
</dbReference>
<name>A0A6M6JSJ6_9PSEU</name>
<dbReference type="RefSeq" id="WP_172165696.1">
    <property type="nucleotide sequence ID" value="NZ_CP053564.1"/>
</dbReference>
<keyword evidence="2" id="KW-0808">Transferase</keyword>
<evidence type="ECO:0000313" key="3">
    <source>
        <dbReference type="Proteomes" id="UP000505377"/>
    </source>
</evidence>
<dbReference type="InterPro" id="IPR002934">
    <property type="entry name" value="Polymerase_NTP_transf_dom"/>
</dbReference>
<dbReference type="CDD" id="cd05403">
    <property type="entry name" value="NT_KNTase_like"/>
    <property type="match status" value="1"/>
</dbReference>
<organism evidence="2 3">
    <name type="scientific">Pseudonocardia broussonetiae</name>
    <dbReference type="NCBI Taxonomy" id="2736640"/>
    <lineage>
        <taxon>Bacteria</taxon>
        <taxon>Bacillati</taxon>
        <taxon>Actinomycetota</taxon>
        <taxon>Actinomycetes</taxon>
        <taxon>Pseudonocardiales</taxon>
        <taxon>Pseudonocardiaceae</taxon>
        <taxon>Pseudonocardia</taxon>
    </lineage>
</organism>
<dbReference type="InterPro" id="IPR036390">
    <property type="entry name" value="WH_DNA-bd_sf"/>
</dbReference>
<gene>
    <name evidence="2" type="ORF">HOP40_30705</name>
</gene>
<protein>
    <submittedName>
        <fullName evidence="2">Nucleotidyltransferase domain-containing protein</fullName>
    </submittedName>
</protein>
<evidence type="ECO:0000259" key="1">
    <source>
        <dbReference type="Pfam" id="PF01909"/>
    </source>
</evidence>
<accession>A0A6M6JSJ6</accession>